<evidence type="ECO:0000256" key="1">
    <source>
        <dbReference type="SAM" id="MobiDB-lite"/>
    </source>
</evidence>
<protein>
    <submittedName>
        <fullName evidence="2">Uncharacterized protein</fullName>
    </submittedName>
</protein>
<evidence type="ECO:0000313" key="3">
    <source>
        <dbReference type="Proteomes" id="UP000494256"/>
    </source>
</evidence>
<organism evidence="2 3">
    <name type="scientific">Arctia plantaginis</name>
    <name type="common">Wood tiger moth</name>
    <name type="synonym">Phalaena plantaginis</name>
    <dbReference type="NCBI Taxonomy" id="874455"/>
    <lineage>
        <taxon>Eukaryota</taxon>
        <taxon>Metazoa</taxon>
        <taxon>Ecdysozoa</taxon>
        <taxon>Arthropoda</taxon>
        <taxon>Hexapoda</taxon>
        <taxon>Insecta</taxon>
        <taxon>Pterygota</taxon>
        <taxon>Neoptera</taxon>
        <taxon>Endopterygota</taxon>
        <taxon>Lepidoptera</taxon>
        <taxon>Glossata</taxon>
        <taxon>Ditrysia</taxon>
        <taxon>Noctuoidea</taxon>
        <taxon>Erebidae</taxon>
        <taxon>Arctiinae</taxon>
        <taxon>Arctia</taxon>
    </lineage>
</organism>
<dbReference type="OrthoDB" id="47007at2759"/>
<proteinExistence type="predicted"/>
<dbReference type="Proteomes" id="UP000494256">
    <property type="component" value="Unassembled WGS sequence"/>
</dbReference>
<name>A0A8S1B8L4_ARCPL</name>
<dbReference type="AlphaFoldDB" id="A0A8S1B8L4"/>
<sequence length="364" mass="41452">MLNSTDFSPVLNCQDADTAASNLVNIISSVVDDKLCLQHGRFQFNTSEYKVDTALLDYLKANRSVNPLKKTINKKVSIVEPGASVSSEEIENLMSKKPMKERKLNKKGLIKKLKAEALNHTSGLECEFQNAVPSPEPIMNQIPELDSTSKSDKTHDIYSSLSHTPKRSHFKPENDLILFDHYNPVNPVASTSTGRVDLTLSNIRKRKLAKKITHIKKRLLEEETDVGSDDEYSLRESSDDGTLIPTLEESDTVEELETHNLEKTTQSSSRNMVEKQINSFLLVRFRGHKTNKFYVGQILELTENSGMLVKFMRRRKADLFYWPDVNDASFILESDVELVLTNPREGRRGTFKFEDIDYSKYNVQ</sequence>
<gene>
    <name evidence="2" type="ORF">APLA_LOCUS14613</name>
</gene>
<accession>A0A8S1B8L4</accession>
<evidence type="ECO:0000313" key="2">
    <source>
        <dbReference type="EMBL" id="CAB3254172.1"/>
    </source>
</evidence>
<comment type="caution">
    <text evidence="2">The sequence shown here is derived from an EMBL/GenBank/DDBJ whole genome shotgun (WGS) entry which is preliminary data.</text>
</comment>
<feature type="region of interest" description="Disordered" evidence="1">
    <location>
        <begin position="146"/>
        <end position="166"/>
    </location>
</feature>
<feature type="compositionally biased region" description="Basic and acidic residues" evidence="1">
    <location>
        <begin position="147"/>
        <end position="156"/>
    </location>
</feature>
<reference evidence="2 3" key="1">
    <citation type="submission" date="2020-04" db="EMBL/GenBank/DDBJ databases">
        <authorList>
            <person name="Wallbank WR R."/>
            <person name="Pardo Diaz C."/>
            <person name="Kozak K."/>
            <person name="Martin S."/>
            <person name="Jiggins C."/>
            <person name="Moest M."/>
            <person name="Warren A I."/>
            <person name="Byers J.R.P. K."/>
            <person name="Montejo-Kovacevich G."/>
            <person name="Yen C E."/>
        </authorList>
    </citation>
    <scope>NUCLEOTIDE SEQUENCE [LARGE SCALE GENOMIC DNA]</scope>
</reference>
<dbReference type="EMBL" id="CADEBD010000411">
    <property type="protein sequence ID" value="CAB3254172.1"/>
    <property type="molecule type" value="Genomic_DNA"/>
</dbReference>